<dbReference type="EMBL" id="UYYA01004913">
    <property type="protein sequence ID" value="VDM63737.1"/>
    <property type="molecule type" value="Genomic_DNA"/>
</dbReference>
<accession>A0A0R3PZW2</accession>
<feature type="signal peptide" evidence="1">
    <location>
        <begin position="1"/>
        <end position="27"/>
    </location>
</feature>
<evidence type="ECO:0000313" key="4">
    <source>
        <dbReference type="WBParaSite" id="ACOC_0001215101-mRNA-1"/>
    </source>
</evidence>
<gene>
    <name evidence="2" type="ORF">ACOC_LOCUS12152</name>
</gene>
<proteinExistence type="predicted"/>
<keyword evidence="1" id="KW-0732">Signal</keyword>
<name>A0A0R3PZW2_ANGCS</name>
<protein>
    <submittedName>
        <fullName evidence="4">Secreted protein</fullName>
    </submittedName>
</protein>
<dbReference type="AlphaFoldDB" id="A0A0R3PZW2"/>
<feature type="chain" id="PRO_5043130404" evidence="1">
    <location>
        <begin position="28"/>
        <end position="95"/>
    </location>
</feature>
<keyword evidence="3" id="KW-1185">Reference proteome</keyword>
<evidence type="ECO:0000256" key="1">
    <source>
        <dbReference type="SAM" id="SignalP"/>
    </source>
</evidence>
<sequence>MDIHACKILVKALILALELESRLGVLAMTAVHHATVWMERRGQEATVKSRTSVAETRKQRFAEEDAARRSIDLCTRRSRAPHRNRVRGTWASRSH</sequence>
<organism evidence="4">
    <name type="scientific">Angiostrongylus costaricensis</name>
    <name type="common">Nematode worm</name>
    <dbReference type="NCBI Taxonomy" id="334426"/>
    <lineage>
        <taxon>Eukaryota</taxon>
        <taxon>Metazoa</taxon>
        <taxon>Ecdysozoa</taxon>
        <taxon>Nematoda</taxon>
        <taxon>Chromadorea</taxon>
        <taxon>Rhabditida</taxon>
        <taxon>Rhabditina</taxon>
        <taxon>Rhabditomorpha</taxon>
        <taxon>Strongyloidea</taxon>
        <taxon>Metastrongylidae</taxon>
        <taxon>Angiostrongylus</taxon>
    </lineage>
</organism>
<reference evidence="4" key="1">
    <citation type="submission" date="2017-02" db="UniProtKB">
        <authorList>
            <consortium name="WormBaseParasite"/>
        </authorList>
    </citation>
    <scope>IDENTIFICATION</scope>
</reference>
<reference evidence="2 3" key="2">
    <citation type="submission" date="2018-11" db="EMBL/GenBank/DDBJ databases">
        <authorList>
            <consortium name="Pathogen Informatics"/>
        </authorList>
    </citation>
    <scope>NUCLEOTIDE SEQUENCE [LARGE SCALE GENOMIC DNA]</scope>
    <source>
        <strain evidence="2 3">Costa Rica</strain>
    </source>
</reference>
<evidence type="ECO:0000313" key="2">
    <source>
        <dbReference type="EMBL" id="VDM63737.1"/>
    </source>
</evidence>
<dbReference type="Proteomes" id="UP000267027">
    <property type="component" value="Unassembled WGS sequence"/>
</dbReference>
<evidence type="ECO:0000313" key="3">
    <source>
        <dbReference type="Proteomes" id="UP000267027"/>
    </source>
</evidence>
<dbReference type="WBParaSite" id="ACOC_0001215101-mRNA-1">
    <property type="protein sequence ID" value="ACOC_0001215101-mRNA-1"/>
    <property type="gene ID" value="ACOC_0001215101"/>
</dbReference>